<dbReference type="PROSITE" id="PS50075">
    <property type="entry name" value="CARRIER"/>
    <property type="match status" value="1"/>
</dbReference>
<dbReference type="RefSeq" id="WP_405453968.1">
    <property type="nucleotide sequence ID" value="NZ_CP108164.1"/>
</dbReference>
<protein>
    <submittedName>
        <fullName evidence="6">Thioesterase domain-containing protein</fullName>
    </submittedName>
</protein>
<evidence type="ECO:0000256" key="1">
    <source>
        <dbReference type="ARBA" id="ARBA00022450"/>
    </source>
</evidence>
<evidence type="ECO:0000256" key="4">
    <source>
        <dbReference type="SAM" id="MobiDB-lite"/>
    </source>
</evidence>
<dbReference type="InterPro" id="IPR050444">
    <property type="entry name" value="Polyketide_Synthase"/>
</dbReference>
<dbReference type="SUPFAM" id="SSF53335">
    <property type="entry name" value="S-adenosyl-L-methionine-dependent methyltransferases"/>
    <property type="match status" value="1"/>
</dbReference>
<evidence type="ECO:0000259" key="5">
    <source>
        <dbReference type="PROSITE" id="PS50075"/>
    </source>
</evidence>
<feature type="compositionally biased region" description="Low complexity" evidence="4">
    <location>
        <begin position="603"/>
        <end position="620"/>
    </location>
</feature>
<dbReference type="SUPFAM" id="SSF47336">
    <property type="entry name" value="ACP-like"/>
    <property type="match status" value="1"/>
</dbReference>
<feature type="region of interest" description="Disordered" evidence="4">
    <location>
        <begin position="541"/>
        <end position="564"/>
    </location>
</feature>
<keyword evidence="2" id="KW-0597">Phosphoprotein</keyword>
<feature type="region of interest" description="Disordered" evidence="4">
    <location>
        <begin position="577"/>
        <end position="654"/>
    </location>
</feature>
<dbReference type="PANTHER" id="PTHR45681">
    <property type="entry name" value="POLYKETIDE SYNTHASE 44-RELATED"/>
    <property type="match status" value="1"/>
</dbReference>
<keyword evidence="7" id="KW-1185">Reference proteome</keyword>
<sequence length="1016" mass="108226">MFVAGRGLTDLLTAAPATAAPGWDAWAAHHSRTGRPVALLDLGDGPAPSRLPGPGAGAHAWRDEVWWDLEPRPVRLSASATDGAPPSWTVVGDGHPRAAALAADLAEQGLPVREYAEAVPLPGLTEPVHAAADGVAWTSRTTPLTRRTALSRKLDLYCAGLIGQQIVAMTGLTDGRRMTDQELRRRIDPDRRLPALTDFCLRVLEQEGWLARDGDHWQAAGTLTASLATALAAESGLDELPGLKRMLRHVTAAYPDVFAGHRTPVSVLYPDADTGLLDGWLRDNRIPLDDCAAALEALRDVVRTATAGAEETGRTLRVLEIGAGAGRLTWPLLTEWPGRRGIEYHVTDVSPLIVRRAEARAAELGLTDLRFSTFDIAADPVDQQLVRGSYDLVLGYNVVHVAESVPTALRRLAGLLRPGGQLGLVEVTEIARWSHVMWGLAPGWWDFGDELRTDSIHLDAPTWLRAIEDAGFTDVRAVDASLASDHVVVFAAGPGPGRPPGDGGLLYLPRTGRASADRWREVRERRPGHAPAWVVTEDPDSWEGERLRRGLDPSPSGHAWGHLEVPRLDPGRLARLLALDPPPGRLRLPDGPPAPAPEEDPTAPDAGSAAPAPATRVTPAAPVPAEPSGTDGPDGADGAGGAADTNGSDGADGADGLATDLAALWCEVLGTPTVGGDDDFHRLGGDSLMLVQLSGLIGNRLGHHVPVTSLPHDLTFTALVGTVRQLVPAAEQTRAPEVTAPAPLPGLAPAHLPDHVTLLRAAGSGRPLFLAAPATGSSLCYRRLAGHLDGSRPVYGLEAPGLGDHRRPLTRLEDIAAHHVTVLRQVQRDGPYLLGGWSYGAMVAHEMTRLLEAMGESVELLVGIDGYLPATGGLPVGALPHWLVPSLSLQWEARFRPRSPRLVPERPEGGLPRVRELAGLRFTAGVPDYVRLHNTSIRALLRHRPRPVRAPMLLLKAGTDHHRRTRLGLRLAPLYGAGVTVRPLPGDHHSILGSRHVPALAAAIDRALAPPADPKR</sequence>
<dbReference type="InterPro" id="IPR029063">
    <property type="entry name" value="SAM-dependent_MTases_sf"/>
</dbReference>
<name>A0ABZ1L2Q2_STRAH</name>
<dbReference type="InterPro" id="IPR020802">
    <property type="entry name" value="TesA-like"/>
</dbReference>
<dbReference type="InterPro" id="IPR013217">
    <property type="entry name" value="Methyltransf_12"/>
</dbReference>
<evidence type="ECO:0000313" key="7">
    <source>
        <dbReference type="Proteomes" id="UP001622557"/>
    </source>
</evidence>
<keyword evidence="1" id="KW-0596">Phosphopantetheine</keyword>
<feature type="compositionally biased region" description="Pro residues" evidence="4">
    <location>
        <begin position="580"/>
        <end position="596"/>
    </location>
</feature>
<dbReference type="Proteomes" id="UP001622557">
    <property type="component" value="Chromosome"/>
</dbReference>
<reference evidence="6 7" key="1">
    <citation type="submission" date="2022-10" db="EMBL/GenBank/DDBJ databases">
        <title>The complete genomes of actinobacterial strains from the NBC collection.</title>
        <authorList>
            <person name="Joergensen T.S."/>
            <person name="Alvarez Arevalo M."/>
            <person name="Sterndorff E.B."/>
            <person name="Faurdal D."/>
            <person name="Vuksanovic O."/>
            <person name="Mourched A.-S."/>
            <person name="Charusanti P."/>
            <person name="Shaw S."/>
            <person name="Blin K."/>
            <person name="Weber T."/>
        </authorList>
    </citation>
    <scope>NUCLEOTIDE SEQUENCE [LARGE SCALE GENOMIC DNA]</scope>
    <source>
        <strain evidence="6 7">NBC_00156</strain>
    </source>
</reference>
<dbReference type="Pfam" id="PF08242">
    <property type="entry name" value="Methyltransf_12"/>
    <property type="match status" value="1"/>
</dbReference>
<feature type="compositionally biased region" description="Low complexity" evidence="4">
    <location>
        <begin position="642"/>
        <end position="654"/>
    </location>
</feature>
<accession>A0ABZ1L2Q2</accession>
<dbReference type="EMBL" id="CP108164">
    <property type="protein sequence ID" value="WTQ85423.1"/>
    <property type="molecule type" value="Genomic_DNA"/>
</dbReference>
<dbReference type="Gene3D" id="1.10.1200.10">
    <property type="entry name" value="ACP-like"/>
    <property type="match status" value="1"/>
</dbReference>
<dbReference type="InterPro" id="IPR001031">
    <property type="entry name" value="Thioesterase"/>
</dbReference>
<evidence type="ECO:0000256" key="2">
    <source>
        <dbReference type="ARBA" id="ARBA00022553"/>
    </source>
</evidence>
<dbReference type="Pfam" id="PF00550">
    <property type="entry name" value="PP-binding"/>
    <property type="match status" value="1"/>
</dbReference>
<evidence type="ECO:0000256" key="3">
    <source>
        <dbReference type="ARBA" id="ARBA00022679"/>
    </source>
</evidence>
<dbReference type="PROSITE" id="PS00012">
    <property type="entry name" value="PHOSPHOPANTETHEINE"/>
    <property type="match status" value="1"/>
</dbReference>
<feature type="domain" description="Carrier" evidence="5">
    <location>
        <begin position="652"/>
        <end position="727"/>
    </location>
</feature>
<dbReference type="CDD" id="cd02440">
    <property type="entry name" value="AdoMet_MTases"/>
    <property type="match status" value="1"/>
</dbReference>
<dbReference type="GeneID" id="97286018"/>
<dbReference type="InterPro" id="IPR009081">
    <property type="entry name" value="PP-bd_ACP"/>
</dbReference>
<organism evidence="6 7">
    <name type="scientific">Streptomyces achromogenes</name>
    <dbReference type="NCBI Taxonomy" id="67255"/>
    <lineage>
        <taxon>Bacteria</taxon>
        <taxon>Bacillati</taxon>
        <taxon>Actinomycetota</taxon>
        <taxon>Actinomycetes</taxon>
        <taxon>Kitasatosporales</taxon>
        <taxon>Streptomycetaceae</taxon>
        <taxon>Streptomyces</taxon>
    </lineage>
</organism>
<dbReference type="SUPFAM" id="SSF53474">
    <property type="entry name" value="alpha/beta-Hydrolases"/>
    <property type="match status" value="1"/>
</dbReference>
<dbReference type="InterPro" id="IPR029058">
    <property type="entry name" value="AB_hydrolase_fold"/>
</dbReference>
<evidence type="ECO:0000313" key="6">
    <source>
        <dbReference type="EMBL" id="WTQ85423.1"/>
    </source>
</evidence>
<dbReference type="Pfam" id="PF00975">
    <property type="entry name" value="Thioesterase"/>
    <property type="match status" value="1"/>
</dbReference>
<dbReference type="InterPro" id="IPR006162">
    <property type="entry name" value="Ppantetheine_attach_site"/>
</dbReference>
<proteinExistence type="predicted"/>
<dbReference type="SMART" id="SM00824">
    <property type="entry name" value="PKS_TE"/>
    <property type="match status" value="1"/>
</dbReference>
<dbReference type="Gene3D" id="3.40.50.150">
    <property type="entry name" value="Vaccinia Virus protein VP39"/>
    <property type="match status" value="1"/>
</dbReference>
<keyword evidence="3" id="KW-0808">Transferase</keyword>
<dbReference type="PANTHER" id="PTHR45681:SF6">
    <property type="entry name" value="POLYKETIDE SYNTHASE 37"/>
    <property type="match status" value="1"/>
</dbReference>
<gene>
    <name evidence="6" type="ORF">OG350_36285</name>
</gene>
<dbReference type="InterPro" id="IPR036736">
    <property type="entry name" value="ACP-like_sf"/>
</dbReference>
<dbReference type="Gene3D" id="3.40.50.1820">
    <property type="entry name" value="alpha/beta hydrolase"/>
    <property type="match status" value="1"/>
</dbReference>